<evidence type="ECO:0000256" key="8">
    <source>
        <dbReference type="PIRSR" id="PIRSR602402-1"/>
    </source>
</evidence>
<organism evidence="11 12">
    <name type="scientific">Candida viswanathii</name>
    <dbReference type="NCBI Taxonomy" id="5486"/>
    <lineage>
        <taxon>Eukaryota</taxon>
        <taxon>Fungi</taxon>
        <taxon>Dikarya</taxon>
        <taxon>Ascomycota</taxon>
        <taxon>Saccharomycotina</taxon>
        <taxon>Pichiomycetes</taxon>
        <taxon>Debaryomycetaceae</taxon>
        <taxon>Candida/Lodderomyces clade</taxon>
        <taxon>Candida</taxon>
    </lineage>
</organism>
<comment type="cofactor">
    <cofactor evidence="1 8">
        <name>heme</name>
        <dbReference type="ChEBI" id="CHEBI:30413"/>
    </cofactor>
</comment>
<dbReference type="AlphaFoldDB" id="A0A367YJV8"/>
<dbReference type="OrthoDB" id="1470350at2759"/>
<reference evidence="11 12" key="1">
    <citation type="submission" date="2018-06" db="EMBL/GenBank/DDBJ databases">
        <title>Whole genome sequencing of Candida tropicalis (genome annotated by CSBL at Korea University).</title>
        <authorList>
            <person name="Ahn J."/>
        </authorList>
    </citation>
    <scope>NUCLEOTIDE SEQUENCE [LARGE SCALE GENOMIC DNA]</scope>
    <source>
        <strain evidence="11 12">ATCC 20962</strain>
    </source>
</reference>
<comment type="caution">
    <text evidence="11">The sequence shown here is derived from an EMBL/GenBank/DDBJ whole genome shotgun (WGS) entry which is preliminary data.</text>
</comment>
<evidence type="ECO:0000256" key="2">
    <source>
        <dbReference type="ARBA" id="ARBA00010617"/>
    </source>
</evidence>
<name>A0A367YJV8_9ASCO</name>
<dbReference type="PANTHER" id="PTHR24287">
    <property type="entry name" value="P450, PUTATIVE (EUROFUNG)-RELATED"/>
    <property type="match status" value="1"/>
</dbReference>
<gene>
    <name evidence="11" type="ORF">Cantr_01831</name>
</gene>
<feature type="binding site" description="axial binding residue" evidence="8">
    <location>
        <position position="487"/>
    </location>
    <ligand>
        <name>heme</name>
        <dbReference type="ChEBI" id="CHEBI:30413"/>
    </ligand>
    <ligandPart>
        <name>Fe</name>
        <dbReference type="ChEBI" id="CHEBI:18248"/>
    </ligandPart>
</feature>
<evidence type="ECO:0000313" key="12">
    <source>
        <dbReference type="Proteomes" id="UP000253472"/>
    </source>
</evidence>
<keyword evidence="7 9" id="KW-0503">Monooxygenase</keyword>
<evidence type="ECO:0000256" key="1">
    <source>
        <dbReference type="ARBA" id="ARBA00001971"/>
    </source>
</evidence>
<dbReference type="PRINTS" id="PR00385">
    <property type="entry name" value="P450"/>
</dbReference>
<dbReference type="PANTHER" id="PTHR24287:SF1">
    <property type="entry name" value="P450, PUTATIVE (EUROFUNG)-RELATED"/>
    <property type="match status" value="1"/>
</dbReference>
<keyword evidence="6 8" id="KW-0408">Iron</keyword>
<evidence type="ECO:0000256" key="5">
    <source>
        <dbReference type="ARBA" id="ARBA00023002"/>
    </source>
</evidence>
<evidence type="ECO:0000256" key="6">
    <source>
        <dbReference type="ARBA" id="ARBA00023004"/>
    </source>
</evidence>
<protein>
    <recommendedName>
        <fullName evidence="13">Cytochrome P450 52A13</fullName>
    </recommendedName>
</protein>
<evidence type="ECO:0000313" key="11">
    <source>
        <dbReference type="EMBL" id="RCK66128.1"/>
    </source>
</evidence>
<dbReference type="EMBL" id="QLNQ01000017">
    <property type="protein sequence ID" value="RCK66128.1"/>
    <property type="molecule type" value="Genomic_DNA"/>
</dbReference>
<sequence>MSSSPSFAQEVLATTSPYIEYFLDNYTRWYYFIPLVLLSLNFISLLHTRYLERRFHAKPLGNFVRDPTFGIATPLLLIYLKSKGTVMKFAWGLWNNKYIVRDPKYKTTGLRIVGLPLIETMDPENIKAVLATQFNDFSLGTRHDFLYSLLGDGIFTLDGAGWKHSRTMLRPQFAREQVSHVKLLEPHVQVFFKHVRKHRGQTFDIQELFFRLTVDSATEFLFGESAESLRDESIGLTPTTKDFDGRRDFADAFNYSQTYQAYRFLLQQMYWILNGSEFRKSIAVVHKFADHYVQKALELTDDDLQKQDGYVFLYELAKQTRDPKVLRDQLLNILVAGRDTTAGLLSFVFYELSRNPEVFAKLREEVENRFGLGEEARVEEISFESLKSCEYLKAVINETLRLYPSVPHNFRVATRNTTLPRGGGEDGYSPIVVKKGQVVMYTVIATHRDPSIYGADADVFRPERWFEPETRKLGWAYVPFNGGPRICLGQQFALTEASYVTVRLLQEFAHLSMDPDTEYPPKLQNTLTLSLFDGADVRMY</sequence>
<proteinExistence type="inferred from homology"/>
<keyword evidence="10" id="KW-1133">Transmembrane helix</keyword>
<dbReference type="InterPro" id="IPR036396">
    <property type="entry name" value="Cyt_P450_sf"/>
</dbReference>
<dbReference type="Proteomes" id="UP000253472">
    <property type="component" value="Unassembled WGS sequence"/>
</dbReference>
<evidence type="ECO:0000256" key="9">
    <source>
        <dbReference type="RuleBase" id="RU000461"/>
    </source>
</evidence>
<dbReference type="GO" id="GO:0005506">
    <property type="term" value="F:iron ion binding"/>
    <property type="evidence" value="ECO:0007669"/>
    <property type="project" value="InterPro"/>
</dbReference>
<dbReference type="STRING" id="5486.A0A367YJV8"/>
<dbReference type="InterPro" id="IPR047146">
    <property type="entry name" value="Cyt_P450_E_CYP52_fungi"/>
</dbReference>
<dbReference type="InterPro" id="IPR002402">
    <property type="entry name" value="Cyt_P450_E_grp-II"/>
</dbReference>
<keyword evidence="4 8" id="KW-0479">Metal-binding</keyword>
<dbReference type="PROSITE" id="PS00086">
    <property type="entry name" value="CYTOCHROME_P450"/>
    <property type="match status" value="1"/>
</dbReference>
<evidence type="ECO:0000256" key="4">
    <source>
        <dbReference type="ARBA" id="ARBA00022723"/>
    </source>
</evidence>
<keyword evidence="10" id="KW-0812">Transmembrane</keyword>
<feature type="transmembrane region" description="Helical" evidence="10">
    <location>
        <begin position="29"/>
        <end position="51"/>
    </location>
</feature>
<dbReference type="SUPFAM" id="SSF48264">
    <property type="entry name" value="Cytochrome P450"/>
    <property type="match status" value="1"/>
</dbReference>
<keyword evidence="12" id="KW-1185">Reference proteome</keyword>
<dbReference type="Pfam" id="PF00067">
    <property type="entry name" value="p450"/>
    <property type="match status" value="1"/>
</dbReference>
<keyword evidence="5 9" id="KW-0560">Oxidoreductase</keyword>
<dbReference type="CDD" id="cd11063">
    <property type="entry name" value="CYP52"/>
    <property type="match status" value="1"/>
</dbReference>
<dbReference type="InterPro" id="IPR017972">
    <property type="entry name" value="Cyt_P450_CS"/>
</dbReference>
<dbReference type="PRINTS" id="PR01239">
    <property type="entry name" value="EP450IICYP52"/>
</dbReference>
<evidence type="ECO:0000256" key="3">
    <source>
        <dbReference type="ARBA" id="ARBA00022617"/>
    </source>
</evidence>
<dbReference type="InterPro" id="IPR001128">
    <property type="entry name" value="Cyt_P450"/>
</dbReference>
<keyword evidence="3 8" id="KW-0349">Heme</keyword>
<dbReference type="InterPro" id="IPR002974">
    <property type="entry name" value="Cyt_P450_E_CYP52_ascomycetes"/>
</dbReference>
<evidence type="ECO:0000256" key="7">
    <source>
        <dbReference type="ARBA" id="ARBA00023033"/>
    </source>
</evidence>
<dbReference type="GO" id="GO:0020037">
    <property type="term" value="F:heme binding"/>
    <property type="evidence" value="ECO:0007669"/>
    <property type="project" value="InterPro"/>
</dbReference>
<accession>A0A367YJV8</accession>
<dbReference type="GO" id="GO:0016712">
    <property type="term" value="F:oxidoreductase activity, acting on paired donors, with incorporation or reduction of molecular oxygen, reduced flavin or flavoprotein as one donor, and incorporation of one atom of oxygen"/>
    <property type="evidence" value="ECO:0007669"/>
    <property type="project" value="InterPro"/>
</dbReference>
<keyword evidence="10" id="KW-0472">Membrane</keyword>
<evidence type="ECO:0000256" key="10">
    <source>
        <dbReference type="SAM" id="Phobius"/>
    </source>
</evidence>
<evidence type="ECO:0008006" key="13">
    <source>
        <dbReference type="Google" id="ProtNLM"/>
    </source>
</evidence>
<dbReference type="PRINTS" id="PR00464">
    <property type="entry name" value="EP450II"/>
</dbReference>
<dbReference type="Gene3D" id="1.10.630.10">
    <property type="entry name" value="Cytochrome P450"/>
    <property type="match status" value="1"/>
</dbReference>
<comment type="similarity">
    <text evidence="2 9">Belongs to the cytochrome P450 family.</text>
</comment>